<gene>
    <name evidence="2" type="primary">cutA</name>
</gene>
<dbReference type="GO" id="GO:0010038">
    <property type="term" value="P:response to metal ion"/>
    <property type="evidence" value="ECO:0007669"/>
    <property type="project" value="InterPro"/>
</dbReference>
<evidence type="ECO:0000256" key="1">
    <source>
        <dbReference type="ARBA" id="ARBA00010169"/>
    </source>
</evidence>
<dbReference type="SUPFAM" id="SSF54913">
    <property type="entry name" value="GlnB-like"/>
    <property type="match status" value="1"/>
</dbReference>
<comment type="similarity">
    <text evidence="1">Belongs to the CutA family.</text>
</comment>
<dbReference type="GO" id="GO:0005507">
    <property type="term" value="F:copper ion binding"/>
    <property type="evidence" value="ECO:0007669"/>
    <property type="project" value="TreeGrafter"/>
</dbReference>
<dbReference type="Pfam" id="PF03091">
    <property type="entry name" value="CutA1"/>
    <property type="match status" value="1"/>
</dbReference>
<dbReference type="InterPro" id="IPR004323">
    <property type="entry name" value="Ion_tolerance_CutA"/>
</dbReference>
<sequence length="104" mass="11503">MKQVIWIVQTTLPGDWIEAIVGAWSAALVENGLAACVQRDLITSVYSWEGATQSSEEWRLEIKTSAENKEALIEAILADHPYDTPQIAAWEASSTSGYSYWVQG</sequence>
<dbReference type="PANTHER" id="PTHR23419">
    <property type="entry name" value="DIVALENT CATION TOLERANCE CUTA-RELATED"/>
    <property type="match status" value="1"/>
</dbReference>
<reference evidence="2" key="1">
    <citation type="journal article" date="2014" name="Genome Biol. Evol.">
        <title>Pangenome evidence for extensive interdomain horizontal transfer affecting lineage core and shell genes in uncultured planktonic thaumarchaeota and euryarchaeota.</title>
        <authorList>
            <person name="Deschamps P."/>
            <person name="Zivanovic Y."/>
            <person name="Moreira D."/>
            <person name="Rodriguez-Valera F."/>
            <person name="Lopez-Garcia P."/>
        </authorList>
    </citation>
    <scope>NUCLEOTIDE SEQUENCE</scope>
</reference>
<dbReference type="PANTHER" id="PTHR23419:SF8">
    <property type="entry name" value="FI09726P"/>
    <property type="match status" value="1"/>
</dbReference>
<proteinExistence type="inferred from homology"/>
<dbReference type="AlphaFoldDB" id="A0A075IDW5"/>
<dbReference type="InterPro" id="IPR015867">
    <property type="entry name" value="N-reg_PII/ATP_PRibTrfase_C"/>
</dbReference>
<protein>
    <submittedName>
        <fullName evidence="2">Periplasmic divalent cation tolerance protein (CutA)</fullName>
    </submittedName>
</protein>
<dbReference type="EMBL" id="KF901257">
    <property type="protein sequence ID" value="AIF24318.1"/>
    <property type="molecule type" value="Genomic_DNA"/>
</dbReference>
<name>A0A075IDW5_9EURY</name>
<accession>A0A075IDW5</accession>
<dbReference type="InterPro" id="IPR011322">
    <property type="entry name" value="N-reg_PII-like_a/b"/>
</dbReference>
<organism evidence="2">
    <name type="scientific">uncultured marine group II/III euryarchaeote SAT1000_27_D07</name>
    <dbReference type="NCBI Taxonomy" id="1456571"/>
    <lineage>
        <taxon>Archaea</taxon>
        <taxon>Methanobacteriati</taxon>
        <taxon>Methanobacteriota</taxon>
        <taxon>environmental samples</taxon>
    </lineage>
</organism>
<evidence type="ECO:0000313" key="2">
    <source>
        <dbReference type="EMBL" id="AIF24318.1"/>
    </source>
</evidence>
<dbReference type="Gene3D" id="3.30.70.120">
    <property type="match status" value="1"/>
</dbReference>